<dbReference type="Gene3D" id="1.10.3300.10">
    <property type="entry name" value="Jann2411-like domain"/>
    <property type="match status" value="1"/>
</dbReference>
<dbReference type="RefSeq" id="WP_050062109.1">
    <property type="nucleotide sequence ID" value="NZ_JACHEK010000002.1"/>
</dbReference>
<dbReference type="Pfam" id="PF07336">
    <property type="entry name" value="ABATE"/>
    <property type="match status" value="1"/>
</dbReference>
<comment type="caution">
    <text evidence="2">The sequence shown here is derived from an EMBL/GenBank/DDBJ whole genome shotgun (WGS) entry which is preliminary data.</text>
</comment>
<evidence type="ECO:0000313" key="2">
    <source>
        <dbReference type="EMBL" id="MBB6143197.1"/>
    </source>
</evidence>
<dbReference type="Proteomes" id="UP000538666">
    <property type="component" value="Unassembled WGS sequence"/>
</dbReference>
<evidence type="ECO:0000313" key="3">
    <source>
        <dbReference type="Proteomes" id="UP000538666"/>
    </source>
</evidence>
<dbReference type="InterPro" id="IPR010852">
    <property type="entry name" value="ABATE"/>
</dbReference>
<accession>A0A841JRP9</accession>
<gene>
    <name evidence="2" type="ORF">HNQ77_001141</name>
</gene>
<dbReference type="InterPro" id="IPR021005">
    <property type="entry name" value="Znf_CGNR"/>
</dbReference>
<sequence length="199" mass="22733">MGAKELERIRALFLAGHPALDFLNTRMSVDGNLVELLQSDEDVHSWLKQAGFPASTIDRKLKPLHLLRSARTLRENIRSLVEGRKRGKSGDPSILNKFLAAGSRYSQLVWSKSNKLRIETVRRQKSAESILAPIAEAAADLLTTGNFDLVKHCENQTCLLWFLDQTKSHRRRWCSMERCGNRYKVAAYRARRRDQNISS</sequence>
<name>A0A841JRP9_9BACT</name>
<reference evidence="2 3" key="1">
    <citation type="submission" date="2020-08" db="EMBL/GenBank/DDBJ databases">
        <title>Genomic Encyclopedia of Type Strains, Phase IV (KMG-IV): sequencing the most valuable type-strain genomes for metagenomic binning, comparative biology and taxonomic classification.</title>
        <authorList>
            <person name="Goeker M."/>
        </authorList>
    </citation>
    <scope>NUCLEOTIDE SEQUENCE [LARGE SCALE GENOMIC DNA]</scope>
    <source>
        <strain evidence="2 3">DSM 103733</strain>
    </source>
</reference>
<dbReference type="AlphaFoldDB" id="A0A841JRP9"/>
<proteinExistence type="predicted"/>
<dbReference type="PANTHER" id="PTHR35525">
    <property type="entry name" value="BLL6575 PROTEIN"/>
    <property type="match status" value="1"/>
</dbReference>
<dbReference type="OrthoDB" id="123307at2"/>
<organism evidence="2 3">
    <name type="scientific">Silvibacterium bohemicum</name>
    <dbReference type="NCBI Taxonomy" id="1577686"/>
    <lineage>
        <taxon>Bacteria</taxon>
        <taxon>Pseudomonadati</taxon>
        <taxon>Acidobacteriota</taxon>
        <taxon>Terriglobia</taxon>
        <taxon>Terriglobales</taxon>
        <taxon>Acidobacteriaceae</taxon>
        <taxon>Silvibacterium</taxon>
    </lineage>
</organism>
<dbReference type="InterPro" id="IPR023286">
    <property type="entry name" value="ABATE_dom_sf"/>
</dbReference>
<dbReference type="PANTHER" id="PTHR35525:SF3">
    <property type="entry name" value="BLL6575 PROTEIN"/>
    <property type="match status" value="1"/>
</dbReference>
<dbReference type="Pfam" id="PF11706">
    <property type="entry name" value="zf-CGNR"/>
    <property type="match status" value="1"/>
</dbReference>
<dbReference type="SUPFAM" id="SSF160904">
    <property type="entry name" value="Jann2411-like"/>
    <property type="match status" value="1"/>
</dbReference>
<protein>
    <submittedName>
        <fullName evidence="2">Putative RNA-binding Zn ribbon-like protein</fullName>
    </submittedName>
</protein>
<keyword evidence="3" id="KW-1185">Reference proteome</keyword>
<feature type="domain" description="Zinc finger CGNR" evidence="1">
    <location>
        <begin position="150"/>
        <end position="192"/>
    </location>
</feature>
<evidence type="ECO:0000259" key="1">
    <source>
        <dbReference type="Pfam" id="PF11706"/>
    </source>
</evidence>
<dbReference type="EMBL" id="JACHEK010000002">
    <property type="protein sequence ID" value="MBB6143197.1"/>
    <property type="molecule type" value="Genomic_DNA"/>
</dbReference>